<dbReference type="Gene3D" id="2.40.30.100">
    <property type="entry name" value="AF2212/PG0164-like"/>
    <property type="match status" value="1"/>
</dbReference>
<comment type="caution">
    <text evidence="1">The sequence shown here is derived from an EMBL/GenBank/DDBJ whole genome shotgun (WGS) entry which is preliminary data.</text>
</comment>
<evidence type="ECO:0000313" key="2">
    <source>
        <dbReference type="Proteomes" id="UP000664385"/>
    </source>
</evidence>
<dbReference type="InterPro" id="IPR037079">
    <property type="entry name" value="AF2212/PG0164-like_sf"/>
</dbReference>
<dbReference type="EMBL" id="JAEMWU010000001">
    <property type="protein sequence ID" value="MBN8204532.1"/>
    <property type="molecule type" value="Genomic_DNA"/>
</dbReference>
<evidence type="ECO:0000313" key="1">
    <source>
        <dbReference type="EMBL" id="MBN8204532.1"/>
    </source>
</evidence>
<reference evidence="1" key="1">
    <citation type="submission" date="2020-12" db="EMBL/GenBank/DDBJ databases">
        <title>PHA producing bacteria isolated from mangrove.</title>
        <authorList>
            <person name="Zheng W."/>
            <person name="Yu S."/>
            <person name="Huang Y."/>
        </authorList>
    </citation>
    <scope>NUCLEOTIDE SEQUENCE</scope>
    <source>
        <strain evidence="1">GN8-5</strain>
    </source>
</reference>
<dbReference type="SUPFAM" id="SSF141694">
    <property type="entry name" value="AF2212/PG0164-like"/>
    <property type="match status" value="1"/>
</dbReference>
<dbReference type="Pfam" id="PF08922">
    <property type="entry name" value="DUF1905"/>
    <property type="match status" value="1"/>
</dbReference>
<accession>A0A939IRW2</accession>
<sequence length="90" mass="9219">MPSPSMQFDAELVRASEAGGWIVFEAPGSAEAFGTGKPVRVVGTLDAVTVALTLLPSGHGYHLGPVKAATRKMLGKDVGDTIAVRIEAAA</sequence>
<name>A0A939IRW2_9MICO</name>
<gene>
    <name evidence="1" type="ORF">JF543_01000</name>
</gene>
<dbReference type="InterPro" id="IPR015018">
    <property type="entry name" value="DUF1905"/>
</dbReference>
<dbReference type="RefSeq" id="WP_179409735.1">
    <property type="nucleotide sequence ID" value="NZ_CP063379.1"/>
</dbReference>
<protein>
    <submittedName>
        <fullName evidence="1">DUF1905 domain-containing protein</fullName>
    </submittedName>
</protein>
<dbReference type="Proteomes" id="UP000664385">
    <property type="component" value="Unassembled WGS sequence"/>
</dbReference>
<proteinExistence type="predicted"/>
<organism evidence="1 2">
    <name type="scientific">Microbacterium esteraromaticum</name>
    <dbReference type="NCBI Taxonomy" id="57043"/>
    <lineage>
        <taxon>Bacteria</taxon>
        <taxon>Bacillati</taxon>
        <taxon>Actinomycetota</taxon>
        <taxon>Actinomycetes</taxon>
        <taxon>Micrococcales</taxon>
        <taxon>Microbacteriaceae</taxon>
        <taxon>Microbacterium</taxon>
    </lineage>
</organism>
<dbReference type="AlphaFoldDB" id="A0A939IRW2"/>